<gene>
    <name evidence="1" type="ORF">RRG08_033137</name>
</gene>
<dbReference type="EMBL" id="JAWDGP010002527">
    <property type="protein sequence ID" value="KAK3782209.1"/>
    <property type="molecule type" value="Genomic_DNA"/>
</dbReference>
<accession>A0AAE1A6J5</accession>
<name>A0AAE1A6J5_9GAST</name>
<dbReference type="Proteomes" id="UP001283361">
    <property type="component" value="Unassembled WGS sequence"/>
</dbReference>
<keyword evidence="2" id="KW-1185">Reference proteome</keyword>
<proteinExistence type="predicted"/>
<sequence>MKKSVSTGLDGAGCFTFRPRDHVGTSCVGDYQNSTFIRTTAERINDTKTSVDTSGTSSYVISRSQT</sequence>
<dbReference type="AlphaFoldDB" id="A0AAE1A6J5"/>
<comment type="caution">
    <text evidence="1">The sequence shown here is derived from an EMBL/GenBank/DDBJ whole genome shotgun (WGS) entry which is preliminary data.</text>
</comment>
<reference evidence="1" key="1">
    <citation type="journal article" date="2023" name="G3 (Bethesda)">
        <title>A reference genome for the long-term kleptoplast-retaining sea slug Elysia crispata morphotype clarki.</title>
        <authorList>
            <person name="Eastman K.E."/>
            <person name="Pendleton A.L."/>
            <person name="Shaikh M.A."/>
            <person name="Suttiyut T."/>
            <person name="Ogas R."/>
            <person name="Tomko P."/>
            <person name="Gavelis G."/>
            <person name="Widhalm J.R."/>
            <person name="Wisecaver J.H."/>
        </authorList>
    </citation>
    <scope>NUCLEOTIDE SEQUENCE</scope>
    <source>
        <strain evidence="1">ECLA1</strain>
    </source>
</reference>
<evidence type="ECO:0000313" key="2">
    <source>
        <dbReference type="Proteomes" id="UP001283361"/>
    </source>
</evidence>
<evidence type="ECO:0000313" key="1">
    <source>
        <dbReference type="EMBL" id="KAK3782209.1"/>
    </source>
</evidence>
<protein>
    <submittedName>
        <fullName evidence="1">Uncharacterized protein</fullName>
    </submittedName>
</protein>
<organism evidence="1 2">
    <name type="scientific">Elysia crispata</name>
    <name type="common">lettuce slug</name>
    <dbReference type="NCBI Taxonomy" id="231223"/>
    <lineage>
        <taxon>Eukaryota</taxon>
        <taxon>Metazoa</taxon>
        <taxon>Spiralia</taxon>
        <taxon>Lophotrochozoa</taxon>
        <taxon>Mollusca</taxon>
        <taxon>Gastropoda</taxon>
        <taxon>Heterobranchia</taxon>
        <taxon>Euthyneura</taxon>
        <taxon>Panpulmonata</taxon>
        <taxon>Sacoglossa</taxon>
        <taxon>Placobranchoidea</taxon>
        <taxon>Plakobranchidae</taxon>
        <taxon>Elysia</taxon>
    </lineage>
</organism>